<evidence type="ECO:0000313" key="1">
    <source>
        <dbReference type="EMBL" id="KAL0451241.1"/>
    </source>
</evidence>
<dbReference type="AlphaFoldDB" id="A0AAW2XGD2"/>
<dbReference type="EMBL" id="JACGWN010000004">
    <property type="protein sequence ID" value="KAL0451241.1"/>
    <property type="molecule type" value="Genomic_DNA"/>
</dbReference>
<accession>A0AAW2XGD2</accession>
<reference evidence="1" key="2">
    <citation type="journal article" date="2024" name="Plant">
        <title>Genomic evolution and insights into agronomic trait innovations of Sesamum species.</title>
        <authorList>
            <person name="Miao H."/>
            <person name="Wang L."/>
            <person name="Qu L."/>
            <person name="Liu H."/>
            <person name="Sun Y."/>
            <person name="Le M."/>
            <person name="Wang Q."/>
            <person name="Wei S."/>
            <person name="Zheng Y."/>
            <person name="Lin W."/>
            <person name="Duan Y."/>
            <person name="Cao H."/>
            <person name="Xiong S."/>
            <person name="Wang X."/>
            <person name="Wei L."/>
            <person name="Li C."/>
            <person name="Ma Q."/>
            <person name="Ju M."/>
            <person name="Zhao R."/>
            <person name="Li G."/>
            <person name="Mu C."/>
            <person name="Tian Q."/>
            <person name="Mei H."/>
            <person name="Zhang T."/>
            <person name="Gao T."/>
            <person name="Zhang H."/>
        </authorList>
    </citation>
    <scope>NUCLEOTIDE SEQUENCE</scope>
    <source>
        <strain evidence="1">KEN1</strain>
    </source>
</reference>
<comment type="caution">
    <text evidence="1">The sequence shown here is derived from an EMBL/GenBank/DDBJ whole genome shotgun (WGS) entry which is preliminary data.</text>
</comment>
<proteinExistence type="predicted"/>
<protein>
    <submittedName>
        <fullName evidence="1">Uncharacterized protein</fullName>
    </submittedName>
</protein>
<reference evidence="1" key="1">
    <citation type="submission" date="2020-06" db="EMBL/GenBank/DDBJ databases">
        <authorList>
            <person name="Li T."/>
            <person name="Hu X."/>
            <person name="Zhang T."/>
            <person name="Song X."/>
            <person name="Zhang H."/>
            <person name="Dai N."/>
            <person name="Sheng W."/>
            <person name="Hou X."/>
            <person name="Wei L."/>
        </authorList>
    </citation>
    <scope>NUCLEOTIDE SEQUENCE</scope>
    <source>
        <strain evidence="1">KEN1</strain>
        <tissue evidence="1">Leaf</tissue>
    </source>
</reference>
<name>A0AAW2XGD2_9LAMI</name>
<organism evidence="1">
    <name type="scientific">Sesamum latifolium</name>
    <dbReference type="NCBI Taxonomy" id="2727402"/>
    <lineage>
        <taxon>Eukaryota</taxon>
        <taxon>Viridiplantae</taxon>
        <taxon>Streptophyta</taxon>
        <taxon>Embryophyta</taxon>
        <taxon>Tracheophyta</taxon>
        <taxon>Spermatophyta</taxon>
        <taxon>Magnoliopsida</taxon>
        <taxon>eudicotyledons</taxon>
        <taxon>Gunneridae</taxon>
        <taxon>Pentapetalae</taxon>
        <taxon>asterids</taxon>
        <taxon>lamiids</taxon>
        <taxon>Lamiales</taxon>
        <taxon>Pedaliaceae</taxon>
        <taxon>Sesamum</taxon>
    </lineage>
</organism>
<sequence>MEQLPTCVQNSLAHDFSHWLAGAEVEFIAPTADGAARQMRMRWSGGWHATGVVDPWAMAVGLRDIRLLRIRVGRYTRRVGSLRGV</sequence>
<gene>
    <name evidence="1" type="ORF">Slati_1102200</name>
</gene>